<reference evidence="2 3" key="1">
    <citation type="submission" date="2014-08" db="EMBL/GenBank/DDBJ databases">
        <title>Fervidobacterium pennivorans DYC genome.</title>
        <authorList>
            <person name="Wushke S."/>
        </authorList>
    </citation>
    <scope>NUCLEOTIDE SEQUENCE [LARGE SCALE GENOMIC DNA]</scope>
    <source>
        <strain evidence="2 3">DYC</strain>
    </source>
</reference>
<evidence type="ECO:0000259" key="1">
    <source>
        <dbReference type="Pfam" id="PF02589"/>
    </source>
</evidence>
<sequence length="213" mass="24261">MREELYLWKYKALAEKLAKEMKRRHFEVHIVNSKEELLKKVRELVPEGSTVANGGSLTLIENGVLDIFRNGNYVYYDRYAAKTPEERRELELKAFTVDYYLSGANAITEDGRLVFLDGNGNRVAAIVYGPKNVIIVSSVNKVVKSMEDARERLRFISPMNSKRLNLSTPCVQKGFCYDCASSDRICNYFVVVESSARIPSRIKVILTTFETGL</sequence>
<dbReference type="PANTHER" id="PTHR36179">
    <property type="entry name" value="LUD_DOM DOMAIN-CONTAINING PROTEIN"/>
    <property type="match status" value="1"/>
</dbReference>
<feature type="domain" description="LUD" evidence="1">
    <location>
        <begin position="15"/>
        <end position="206"/>
    </location>
</feature>
<evidence type="ECO:0000313" key="3">
    <source>
        <dbReference type="Proteomes" id="UP000077096"/>
    </source>
</evidence>
<dbReference type="Gene3D" id="3.40.50.10420">
    <property type="entry name" value="NagB/RpiA/CoA transferase-like"/>
    <property type="match status" value="1"/>
</dbReference>
<dbReference type="Proteomes" id="UP000077096">
    <property type="component" value="Chromosome"/>
</dbReference>
<dbReference type="KEGG" id="fng:JM64_02725"/>
<dbReference type="PIRSF" id="PIRSF020269">
    <property type="entry name" value="DUF1121"/>
    <property type="match status" value="1"/>
</dbReference>
<dbReference type="InterPro" id="IPR003741">
    <property type="entry name" value="LUD_dom"/>
</dbReference>
<name>A0A172T2E7_FERPE</name>
<accession>A0A172T2E7</accession>
<dbReference type="InterPro" id="IPR037171">
    <property type="entry name" value="NagB/RpiA_transferase-like"/>
</dbReference>
<dbReference type="SUPFAM" id="SSF100950">
    <property type="entry name" value="NagB/RpiA/CoA transferase-like"/>
    <property type="match status" value="1"/>
</dbReference>
<protein>
    <submittedName>
        <fullName evidence="2">Membrane protein</fullName>
    </submittedName>
</protein>
<organism evidence="2 3">
    <name type="scientific">Fervidobacterium pennivorans</name>
    <dbReference type="NCBI Taxonomy" id="93466"/>
    <lineage>
        <taxon>Bacteria</taxon>
        <taxon>Thermotogati</taxon>
        <taxon>Thermotogota</taxon>
        <taxon>Thermotogae</taxon>
        <taxon>Thermotogales</taxon>
        <taxon>Fervidobacteriaceae</taxon>
        <taxon>Fervidobacterium</taxon>
    </lineage>
</organism>
<dbReference type="AlphaFoldDB" id="A0A172T2E7"/>
<dbReference type="OrthoDB" id="9809147at2"/>
<dbReference type="EMBL" id="CP011393">
    <property type="protein sequence ID" value="ANE41033.1"/>
    <property type="molecule type" value="Genomic_DNA"/>
</dbReference>
<dbReference type="PATRIC" id="fig|93466.3.peg.595"/>
<dbReference type="Pfam" id="PF02589">
    <property type="entry name" value="LUD_dom"/>
    <property type="match status" value="1"/>
</dbReference>
<dbReference type="PANTHER" id="PTHR36179:SF2">
    <property type="entry name" value="LUD DOMAIN-CONTAINING PROTEIN"/>
    <property type="match status" value="1"/>
</dbReference>
<evidence type="ECO:0000313" key="2">
    <source>
        <dbReference type="EMBL" id="ANE41033.1"/>
    </source>
</evidence>
<gene>
    <name evidence="2" type="ORF">JM64_02725</name>
</gene>
<dbReference type="InterPro" id="IPR009501">
    <property type="entry name" value="UCP020269"/>
</dbReference>
<proteinExistence type="predicted"/>
<dbReference type="InterPro" id="IPR024185">
    <property type="entry name" value="FTHF_cligase-like_sf"/>
</dbReference>